<accession>A0ACB5TTR7</accession>
<reference evidence="1" key="1">
    <citation type="submission" date="2023-04" db="EMBL/GenBank/DDBJ databases">
        <title>Candida boidinii NBRC 1967.</title>
        <authorList>
            <person name="Ichikawa N."/>
            <person name="Sato H."/>
            <person name="Tonouchi N."/>
        </authorList>
    </citation>
    <scope>NUCLEOTIDE SEQUENCE</scope>
    <source>
        <strain evidence="1">NBRC 1967</strain>
    </source>
</reference>
<comment type="caution">
    <text evidence="1">The sequence shown here is derived from an EMBL/GenBank/DDBJ whole genome shotgun (WGS) entry which is preliminary data.</text>
</comment>
<sequence>MAEYKVLQFSDPEVLHLFKSYIIKFLLACIIVLAAWVYFDKSSSLNNKVPAAVSEKKSEKKLENEPELKSTTSTAKTTSSNTASTGQIKKKTRKV</sequence>
<gene>
    <name evidence="1" type="ORF">Cboi01_000358600</name>
</gene>
<dbReference type="Proteomes" id="UP001165101">
    <property type="component" value="Unassembled WGS sequence"/>
</dbReference>
<name>A0ACB5TTR7_CANBO</name>
<evidence type="ECO:0000313" key="1">
    <source>
        <dbReference type="EMBL" id="GME94617.1"/>
    </source>
</evidence>
<evidence type="ECO:0000313" key="2">
    <source>
        <dbReference type="Proteomes" id="UP001165101"/>
    </source>
</evidence>
<organism evidence="1 2">
    <name type="scientific">Candida boidinii</name>
    <name type="common">Yeast</name>
    <dbReference type="NCBI Taxonomy" id="5477"/>
    <lineage>
        <taxon>Eukaryota</taxon>
        <taxon>Fungi</taxon>
        <taxon>Dikarya</taxon>
        <taxon>Ascomycota</taxon>
        <taxon>Saccharomycotina</taxon>
        <taxon>Pichiomycetes</taxon>
        <taxon>Pichiales</taxon>
        <taxon>Pichiaceae</taxon>
        <taxon>Ogataea</taxon>
        <taxon>Ogataea/Candida clade</taxon>
    </lineage>
</organism>
<keyword evidence="2" id="KW-1185">Reference proteome</keyword>
<dbReference type="EMBL" id="BSXV01002010">
    <property type="protein sequence ID" value="GME94617.1"/>
    <property type="molecule type" value="Genomic_DNA"/>
</dbReference>
<protein>
    <submittedName>
        <fullName evidence="1">Unnamed protein product</fullName>
    </submittedName>
</protein>
<proteinExistence type="predicted"/>